<evidence type="ECO:0000313" key="6">
    <source>
        <dbReference type="Proteomes" id="UP000515788"/>
    </source>
</evidence>
<dbReference type="GO" id="GO:0003873">
    <property type="term" value="F:6-phosphofructo-2-kinase activity"/>
    <property type="evidence" value="ECO:0007669"/>
    <property type="project" value="InterPro"/>
</dbReference>
<dbReference type="Proteomes" id="UP000515788">
    <property type="component" value="Chromosome 5"/>
</dbReference>
<feature type="domain" description="6-phosphofructo-2-kinase" evidence="4">
    <location>
        <begin position="170"/>
        <end position="387"/>
    </location>
</feature>
<proteinExistence type="predicted"/>
<dbReference type="KEGG" id="tgb:HG536_0E02530"/>
<keyword evidence="3" id="KW-0472">Membrane</keyword>
<dbReference type="Gene3D" id="3.40.50.300">
    <property type="entry name" value="P-loop containing nucleotide triphosphate hydrolases"/>
    <property type="match status" value="1"/>
</dbReference>
<sequence length="488" mass="56015">MESLQPGPRNGLSFIRFSLDTLIFFLLFSFLPDLKVIVYKAQTFQSVLSYNTDSGVSERVLSRAGSQMGSPNFISRNGSLKSNQTSANSLFSLGKKNYSNLLLNKSSYYYQNDEIDDDHDGLIPLPDMLLSNLSIDDFSELSRVDSGSPLSFNTPRDNRRRSVVKESTGGKRSKFIFILVGLPAVGKSTISAQLIRFIQSNPATHSLRCLVYNAGKVRRKMSFKNLGKLSMELANNSSDDLFNPKNSEKKEKYARITLDKLLKELDRDVCDVGIFDATNSRVQRRQFVFEEICAYNENPESNFRVTPMVLQITCDEPNFIRYNVHQKSFNEDYFDKPYEYAVRDFARRLKNYYSQFTPFSCEEFNSLVKLINDRGLGHGVFAYNIVNTGLVPSKHLNNNHFPTNFSREIVQMVNLMESFVEHYTRMFGYTYIERVKEFFNEEMKNVEAKPTPGGLNYLSTLGSILDEEYFGELQQLLRRNLENINIGH</sequence>
<evidence type="ECO:0000256" key="2">
    <source>
        <dbReference type="ARBA" id="ARBA00022840"/>
    </source>
</evidence>
<dbReference type="GeneID" id="59326538"/>
<dbReference type="PANTHER" id="PTHR10606:SF1">
    <property type="entry name" value="6-PHOSPHOFRUCTO-2-KINASE 2"/>
    <property type="match status" value="1"/>
</dbReference>
<dbReference type="RefSeq" id="XP_037140016.1">
    <property type="nucleotide sequence ID" value="XM_037284120.1"/>
</dbReference>
<dbReference type="SUPFAM" id="SSF52540">
    <property type="entry name" value="P-loop containing nucleoside triphosphate hydrolases"/>
    <property type="match status" value="1"/>
</dbReference>
<reference evidence="5 6" key="1">
    <citation type="submission" date="2020-06" db="EMBL/GenBank/DDBJ databases">
        <title>The yeast mating-type switching endonuclease HO is a domesticated member of an unorthodox homing genetic element family.</title>
        <authorList>
            <person name="Coughlan A.Y."/>
            <person name="Lombardi L."/>
            <person name="Braun-Galleani S."/>
            <person name="Martos A.R."/>
            <person name="Galeote V."/>
            <person name="Bigey F."/>
            <person name="Dequin S."/>
            <person name="Byrne K.P."/>
            <person name="Wolfe K.H."/>
        </authorList>
    </citation>
    <scope>NUCLEOTIDE SEQUENCE [LARGE SCALE GENOMIC DNA]</scope>
    <source>
        <strain evidence="5 6">CBS764</strain>
    </source>
</reference>
<keyword evidence="3" id="KW-0812">Transmembrane</keyword>
<evidence type="ECO:0000313" key="5">
    <source>
        <dbReference type="EMBL" id="QLL33342.1"/>
    </source>
</evidence>
<accession>A0A7G3ZIK6</accession>
<gene>
    <name evidence="5" type="ORF">HG536_0E02530</name>
</gene>
<dbReference type="OrthoDB" id="267323at2759"/>
<name>A0A7G3ZIK6_9SACH</name>
<dbReference type="GO" id="GO:0005524">
    <property type="term" value="F:ATP binding"/>
    <property type="evidence" value="ECO:0007669"/>
    <property type="project" value="UniProtKB-KW"/>
</dbReference>
<evidence type="ECO:0000256" key="1">
    <source>
        <dbReference type="ARBA" id="ARBA00022741"/>
    </source>
</evidence>
<dbReference type="InterPro" id="IPR003094">
    <property type="entry name" value="6Pfruct_kin"/>
</dbReference>
<feature type="transmembrane region" description="Helical" evidence="3">
    <location>
        <begin position="12"/>
        <end position="31"/>
    </location>
</feature>
<dbReference type="Pfam" id="PF01591">
    <property type="entry name" value="6PF2K"/>
    <property type="match status" value="1"/>
</dbReference>
<dbReference type="GO" id="GO:0005829">
    <property type="term" value="C:cytosol"/>
    <property type="evidence" value="ECO:0007669"/>
    <property type="project" value="TreeGrafter"/>
</dbReference>
<keyword evidence="6" id="KW-1185">Reference proteome</keyword>
<dbReference type="AlphaFoldDB" id="A0A7G3ZIK6"/>
<organism evidence="5 6">
    <name type="scientific">Torulaspora globosa</name>
    <dbReference type="NCBI Taxonomy" id="48254"/>
    <lineage>
        <taxon>Eukaryota</taxon>
        <taxon>Fungi</taxon>
        <taxon>Dikarya</taxon>
        <taxon>Ascomycota</taxon>
        <taxon>Saccharomycotina</taxon>
        <taxon>Saccharomycetes</taxon>
        <taxon>Saccharomycetales</taxon>
        <taxon>Saccharomycetaceae</taxon>
        <taxon>Torulaspora</taxon>
    </lineage>
</organism>
<keyword evidence="2" id="KW-0067">ATP-binding</keyword>
<evidence type="ECO:0000259" key="4">
    <source>
        <dbReference type="Pfam" id="PF01591"/>
    </source>
</evidence>
<dbReference type="EMBL" id="CP059250">
    <property type="protein sequence ID" value="QLL33342.1"/>
    <property type="molecule type" value="Genomic_DNA"/>
</dbReference>
<dbReference type="InterPro" id="IPR013079">
    <property type="entry name" value="6Phosfructo_kin"/>
</dbReference>
<dbReference type="GO" id="GO:0006003">
    <property type="term" value="P:fructose 2,6-bisphosphate metabolic process"/>
    <property type="evidence" value="ECO:0007669"/>
    <property type="project" value="InterPro"/>
</dbReference>
<evidence type="ECO:0000256" key="3">
    <source>
        <dbReference type="SAM" id="Phobius"/>
    </source>
</evidence>
<keyword evidence="1" id="KW-0547">Nucleotide-binding</keyword>
<dbReference type="GO" id="GO:0004331">
    <property type="term" value="F:fructose-2,6-bisphosphate 2-phosphatase activity"/>
    <property type="evidence" value="ECO:0007669"/>
    <property type="project" value="TreeGrafter"/>
</dbReference>
<keyword evidence="3" id="KW-1133">Transmembrane helix</keyword>
<dbReference type="GO" id="GO:0006000">
    <property type="term" value="P:fructose metabolic process"/>
    <property type="evidence" value="ECO:0007669"/>
    <property type="project" value="InterPro"/>
</dbReference>
<dbReference type="PANTHER" id="PTHR10606">
    <property type="entry name" value="6-PHOSPHOFRUCTO-2-KINASE/FRUCTOSE-2,6-BISPHOSPHATASE"/>
    <property type="match status" value="1"/>
</dbReference>
<protein>
    <recommendedName>
        <fullName evidence="4">6-phosphofructo-2-kinase domain-containing protein</fullName>
    </recommendedName>
</protein>
<dbReference type="InterPro" id="IPR027417">
    <property type="entry name" value="P-loop_NTPase"/>
</dbReference>